<dbReference type="InterPro" id="IPR023346">
    <property type="entry name" value="Lysozyme-like_dom_sf"/>
</dbReference>
<dbReference type="Gene3D" id="3.30.386.10">
    <property type="entry name" value="Chitosanase, subunit A, domain 2"/>
    <property type="match status" value="1"/>
</dbReference>
<dbReference type="Pfam" id="PF01374">
    <property type="entry name" value="Glyco_hydro_46"/>
    <property type="match status" value="1"/>
</dbReference>
<keyword evidence="1" id="KW-0964">Secreted</keyword>
<comment type="subcellular location">
    <subcellularLocation>
        <location evidence="1">Secreted</location>
    </subcellularLocation>
</comment>
<comment type="similarity">
    <text evidence="1">Belongs to the glycosyl hydrolase 46 family.</text>
</comment>
<dbReference type="RefSeq" id="WP_226024293.1">
    <property type="nucleotide sequence ID" value="NZ_BAABIV010000025.1"/>
</dbReference>
<comment type="function">
    <text evidence="1">Aids in the defense against invading fungal pathogens by degrading their cell wall chitosan.</text>
</comment>
<dbReference type="InterPro" id="IPR000400">
    <property type="entry name" value="Glyco_hydro_46"/>
</dbReference>
<name>A0ABP9ILQ4_9ACTN</name>
<protein>
    <recommendedName>
        <fullName evidence="1">Chitosanase</fullName>
        <ecNumber evidence="1">3.2.1.132</ecNumber>
    </recommendedName>
</protein>
<feature type="region of interest" description="Disordered" evidence="2">
    <location>
        <begin position="28"/>
        <end position="64"/>
    </location>
</feature>
<keyword evidence="1" id="KW-0378">Hydrolase</keyword>
<dbReference type="CDD" id="cd00978">
    <property type="entry name" value="chitosanase_GH46"/>
    <property type="match status" value="1"/>
</dbReference>
<accession>A0ABP9ILQ4</accession>
<dbReference type="SUPFAM" id="SSF53955">
    <property type="entry name" value="Lysozyme-like"/>
    <property type="match status" value="1"/>
</dbReference>
<feature type="compositionally biased region" description="Basic and acidic residues" evidence="2">
    <location>
        <begin position="48"/>
        <end position="60"/>
    </location>
</feature>
<organism evidence="3 4">
    <name type="scientific">Streptomyces hyderabadensis</name>
    <dbReference type="NCBI Taxonomy" id="598549"/>
    <lineage>
        <taxon>Bacteria</taxon>
        <taxon>Bacillati</taxon>
        <taxon>Actinomycetota</taxon>
        <taxon>Actinomycetes</taxon>
        <taxon>Kitasatosporales</taxon>
        <taxon>Streptomycetaceae</taxon>
        <taxon>Streptomyces</taxon>
    </lineage>
</organism>
<keyword evidence="4" id="KW-1185">Reference proteome</keyword>
<evidence type="ECO:0000256" key="1">
    <source>
        <dbReference type="PIRNR" id="PIRNR036551"/>
    </source>
</evidence>
<comment type="caution">
    <text evidence="3">The sequence shown here is derived from an EMBL/GenBank/DDBJ whole genome shotgun (WGS) entry which is preliminary data.</text>
</comment>
<dbReference type="InterPro" id="IPR023099">
    <property type="entry name" value="Glyco_hydro_46_N"/>
</dbReference>
<comment type="catalytic activity">
    <reaction evidence="1">
        <text>Endohydrolysis of beta-(1-&gt;4)-linkages between D-glucosamine residues in a partly acetylated chitosan.</text>
        <dbReference type="EC" id="3.2.1.132"/>
    </reaction>
</comment>
<gene>
    <name evidence="3" type="ORF">GCM10023257_53230</name>
</gene>
<feature type="compositionally biased region" description="Low complexity" evidence="2">
    <location>
        <begin position="29"/>
        <end position="47"/>
    </location>
</feature>
<dbReference type="Proteomes" id="UP001500610">
    <property type="component" value="Unassembled WGS sequence"/>
</dbReference>
<sequence>MKRAGVLLLGALPVIAAGVYLAVPDDSADGAATASASSSASSSAGARSARDDAKARAEQEREADDALVADLPPGLAAPAKKELAQQLVSSAENSTTKWRTAYGSIEDVGDGDGYTAGIVGFCTGTHDLLMLVERYTEDHPDNGLAQYLPALREVDGSDSHEGLDPGFTAAWRAEAEVPAFREAQEEERDRVYFEPAVRLAKLDGLGTLGQFVYYDAMVFHGPDTDAEGFYGLRERAMAKARTPGEGGSEKAYLETFLDVRKQAMEAKRPGIDTSRVDTAQRRFLAAGNMELATPLVWEMYGDTYRVS</sequence>
<dbReference type="EC" id="3.2.1.132" evidence="1"/>
<keyword evidence="1" id="KW-0326">Glycosidase</keyword>
<dbReference type="PIRSF" id="PIRSF036551">
    <property type="entry name" value="Chitosanase"/>
    <property type="match status" value="1"/>
</dbReference>
<proteinExistence type="inferred from homology"/>
<dbReference type="PROSITE" id="PS60000">
    <property type="entry name" value="CHITOSANASE_46_80"/>
    <property type="match status" value="1"/>
</dbReference>
<dbReference type="Gene3D" id="1.20.141.10">
    <property type="entry name" value="Chitosanase, subunit A, domain 1"/>
    <property type="match status" value="1"/>
</dbReference>
<evidence type="ECO:0000313" key="4">
    <source>
        <dbReference type="Proteomes" id="UP001500610"/>
    </source>
</evidence>
<evidence type="ECO:0000313" key="3">
    <source>
        <dbReference type="EMBL" id="GAA5001984.1"/>
    </source>
</evidence>
<reference evidence="4" key="1">
    <citation type="journal article" date="2019" name="Int. J. Syst. Evol. Microbiol.">
        <title>The Global Catalogue of Microorganisms (GCM) 10K type strain sequencing project: providing services to taxonomists for standard genome sequencing and annotation.</title>
        <authorList>
            <consortium name="The Broad Institute Genomics Platform"/>
            <consortium name="The Broad Institute Genome Sequencing Center for Infectious Disease"/>
            <person name="Wu L."/>
            <person name="Ma J."/>
        </authorList>
    </citation>
    <scope>NUCLEOTIDE SEQUENCE [LARGE SCALE GENOMIC DNA]</scope>
    <source>
        <strain evidence="4">JCM 17657</strain>
    </source>
</reference>
<dbReference type="EMBL" id="BAABIV010000025">
    <property type="protein sequence ID" value="GAA5001984.1"/>
    <property type="molecule type" value="Genomic_DNA"/>
</dbReference>
<evidence type="ECO:0000256" key="2">
    <source>
        <dbReference type="SAM" id="MobiDB-lite"/>
    </source>
</evidence>